<reference evidence="2 3" key="1">
    <citation type="submission" date="2018-11" db="EMBL/GenBank/DDBJ databases">
        <title>Draft genome sequence of Cellulomonas takizawaensis strain TKZ-21.</title>
        <authorList>
            <person name="Yamamura H."/>
            <person name="Hayashi T."/>
            <person name="Hamada M."/>
            <person name="Serisawa Y."/>
            <person name="Matsuyama K."/>
            <person name="Nakagawa Y."/>
            <person name="Otoguro M."/>
            <person name="Yanagida F."/>
            <person name="Hayakawa M."/>
        </authorList>
    </citation>
    <scope>NUCLEOTIDE SEQUENCE [LARGE SCALE GENOMIC DNA]</scope>
    <source>
        <strain evidence="2 3">TKZ-21</strain>
    </source>
</reference>
<evidence type="ECO:0000259" key="1">
    <source>
        <dbReference type="Pfam" id="PF13460"/>
    </source>
</evidence>
<dbReference type="SUPFAM" id="SSF51735">
    <property type="entry name" value="NAD(P)-binding Rossmann-fold domains"/>
    <property type="match status" value="1"/>
</dbReference>
<dbReference type="OrthoDB" id="9771302at2"/>
<dbReference type="InterPro" id="IPR051207">
    <property type="entry name" value="ComplexI_NDUFA9_subunit"/>
</dbReference>
<dbReference type="RefSeq" id="WP_124343357.1">
    <property type="nucleotide sequence ID" value="NZ_BHYL01000202.1"/>
</dbReference>
<evidence type="ECO:0000313" key="2">
    <source>
        <dbReference type="EMBL" id="GCD20847.1"/>
    </source>
</evidence>
<dbReference type="PANTHER" id="PTHR12126:SF11">
    <property type="entry name" value="NADH DEHYDROGENASE [UBIQUINONE] 1 ALPHA SUBCOMPLEX SUBUNIT 9, MITOCHONDRIAL"/>
    <property type="match status" value="1"/>
</dbReference>
<sequence length="284" mass="29621">MTQRTVVVVGGTGLAGRAVVEEALRRGHRVRSVSRHVPPAPRQVVGAEYVAADAVAADAPERLGAAFDGADVVVDTVNGETPATAKVLTAGAASIALAARDAGVGLAVVLSIVNVDRGAAIGYYRTKVAQERVYQASAVPTTLVRAAQFHDFFDRFFGSPTLVGALTRLGTVPYLRGARLQPIDVTDVARALLDVSAALDAPLDGEARDEGEPGRRTVTVAGPEEVDGADLARRWAAAHRSRRVPVGLPVPGYGAFFSSGDATAPDARYGRVTYDEWLARTAGA</sequence>
<dbReference type="EMBL" id="BHYL01000202">
    <property type="protein sequence ID" value="GCD20847.1"/>
    <property type="molecule type" value="Genomic_DNA"/>
</dbReference>
<dbReference type="GO" id="GO:0044877">
    <property type="term" value="F:protein-containing complex binding"/>
    <property type="evidence" value="ECO:0007669"/>
    <property type="project" value="TreeGrafter"/>
</dbReference>
<organism evidence="2 3">
    <name type="scientific">Cellulomonas algicola</name>
    <dbReference type="NCBI Taxonomy" id="2071633"/>
    <lineage>
        <taxon>Bacteria</taxon>
        <taxon>Bacillati</taxon>
        <taxon>Actinomycetota</taxon>
        <taxon>Actinomycetes</taxon>
        <taxon>Micrococcales</taxon>
        <taxon>Cellulomonadaceae</taxon>
        <taxon>Cellulomonas</taxon>
    </lineage>
</organism>
<gene>
    <name evidence="2" type="ORF">CTKZ_24090</name>
</gene>
<evidence type="ECO:0000313" key="3">
    <source>
        <dbReference type="Proteomes" id="UP000288246"/>
    </source>
</evidence>
<dbReference type="AlphaFoldDB" id="A0A401V1R1"/>
<dbReference type="Gene3D" id="3.40.50.720">
    <property type="entry name" value="NAD(P)-binding Rossmann-like Domain"/>
    <property type="match status" value="1"/>
</dbReference>
<dbReference type="Proteomes" id="UP000288246">
    <property type="component" value="Unassembled WGS sequence"/>
</dbReference>
<accession>A0A401V1R1</accession>
<dbReference type="PANTHER" id="PTHR12126">
    <property type="entry name" value="NADH-UBIQUINONE OXIDOREDUCTASE 39 KDA SUBUNIT-RELATED"/>
    <property type="match status" value="1"/>
</dbReference>
<dbReference type="Pfam" id="PF13460">
    <property type="entry name" value="NAD_binding_10"/>
    <property type="match status" value="1"/>
</dbReference>
<protein>
    <submittedName>
        <fullName evidence="2">LysR family transcriptional regulator</fullName>
    </submittedName>
</protein>
<keyword evidence="3" id="KW-1185">Reference proteome</keyword>
<comment type="caution">
    <text evidence="2">The sequence shown here is derived from an EMBL/GenBank/DDBJ whole genome shotgun (WGS) entry which is preliminary data.</text>
</comment>
<dbReference type="InterPro" id="IPR016040">
    <property type="entry name" value="NAD(P)-bd_dom"/>
</dbReference>
<proteinExistence type="predicted"/>
<dbReference type="InterPro" id="IPR036291">
    <property type="entry name" value="NAD(P)-bd_dom_sf"/>
</dbReference>
<feature type="domain" description="NAD(P)-binding" evidence="1">
    <location>
        <begin position="10"/>
        <end position="151"/>
    </location>
</feature>
<name>A0A401V1R1_9CELL</name>